<dbReference type="AlphaFoldDB" id="A0AAD5PDY1"/>
<name>A0AAD5PDY1_9FUNG</name>
<dbReference type="EMBL" id="JAIXMP010000014">
    <property type="protein sequence ID" value="KAI9262223.1"/>
    <property type="molecule type" value="Genomic_DNA"/>
</dbReference>
<organism evidence="2 3">
    <name type="scientific">Phascolomyces articulosus</name>
    <dbReference type="NCBI Taxonomy" id="60185"/>
    <lineage>
        <taxon>Eukaryota</taxon>
        <taxon>Fungi</taxon>
        <taxon>Fungi incertae sedis</taxon>
        <taxon>Mucoromycota</taxon>
        <taxon>Mucoromycotina</taxon>
        <taxon>Mucoromycetes</taxon>
        <taxon>Mucorales</taxon>
        <taxon>Lichtheimiaceae</taxon>
        <taxon>Phascolomyces</taxon>
    </lineage>
</organism>
<dbReference type="CDD" id="cd09917">
    <property type="entry name" value="F-box_SF"/>
    <property type="match status" value="1"/>
</dbReference>
<dbReference type="Pfam" id="PF12937">
    <property type="entry name" value="F-box-like"/>
    <property type="match status" value="1"/>
</dbReference>
<evidence type="ECO:0000259" key="1">
    <source>
        <dbReference type="PROSITE" id="PS50181"/>
    </source>
</evidence>
<evidence type="ECO:0000313" key="3">
    <source>
        <dbReference type="Proteomes" id="UP001209540"/>
    </source>
</evidence>
<dbReference type="Gene3D" id="1.20.1280.50">
    <property type="match status" value="1"/>
</dbReference>
<comment type="caution">
    <text evidence="2">The sequence shown here is derived from an EMBL/GenBank/DDBJ whole genome shotgun (WGS) entry which is preliminary data.</text>
</comment>
<reference evidence="2" key="1">
    <citation type="journal article" date="2022" name="IScience">
        <title>Evolution of zygomycete secretomes and the origins of terrestrial fungal ecologies.</title>
        <authorList>
            <person name="Chang Y."/>
            <person name="Wang Y."/>
            <person name="Mondo S."/>
            <person name="Ahrendt S."/>
            <person name="Andreopoulos W."/>
            <person name="Barry K."/>
            <person name="Beard J."/>
            <person name="Benny G.L."/>
            <person name="Blankenship S."/>
            <person name="Bonito G."/>
            <person name="Cuomo C."/>
            <person name="Desiro A."/>
            <person name="Gervers K.A."/>
            <person name="Hundley H."/>
            <person name="Kuo A."/>
            <person name="LaButti K."/>
            <person name="Lang B.F."/>
            <person name="Lipzen A."/>
            <person name="O'Donnell K."/>
            <person name="Pangilinan J."/>
            <person name="Reynolds N."/>
            <person name="Sandor L."/>
            <person name="Smith M.E."/>
            <person name="Tsang A."/>
            <person name="Grigoriev I.V."/>
            <person name="Stajich J.E."/>
            <person name="Spatafora J.W."/>
        </authorList>
    </citation>
    <scope>NUCLEOTIDE SEQUENCE</scope>
    <source>
        <strain evidence="2">RSA 2281</strain>
    </source>
</reference>
<sequence length="233" mass="26714">MTATTHDSETRFSRRLYISIDYHYHLLLPLLLPFIHSSTVTIDHKTFKYYNMDISILPPEIIVCVLEHLPLADLVRAERTCRMIQAFCHSEINRRIISGPLKDDWGVLVHLDQATATATHFDTRTKKVTFTISMPRPVQIKTMFDHRRQVQCSLLRRNQYCEDFVFTVEKGIIEGSTVDISAEGAALCEINAAVTRHEKLINNNNKKFVPPSPHLYSLQLTQLQIPLSTIAAQ</sequence>
<dbReference type="SMART" id="SM00256">
    <property type="entry name" value="FBOX"/>
    <property type="match status" value="1"/>
</dbReference>
<dbReference type="SUPFAM" id="SSF81383">
    <property type="entry name" value="F-box domain"/>
    <property type="match status" value="1"/>
</dbReference>
<proteinExistence type="predicted"/>
<dbReference type="InterPro" id="IPR036047">
    <property type="entry name" value="F-box-like_dom_sf"/>
</dbReference>
<protein>
    <recommendedName>
        <fullName evidence="1">F-box domain-containing protein</fullName>
    </recommendedName>
</protein>
<evidence type="ECO:0000313" key="2">
    <source>
        <dbReference type="EMBL" id="KAI9262223.1"/>
    </source>
</evidence>
<dbReference type="InterPro" id="IPR001810">
    <property type="entry name" value="F-box_dom"/>
</dbReference>
<reference evidence="2" key="2">
    <citation type="submission" date="2023-02" db="EMBL/GenBank/DDBJ databases">
        <authorList>
            <consortium name="DOE Joint Genome Institute"/>
            <person name="Mondo S.J."/>
            <person name="Chang Y."/>
            <person name="Wang Y."/>
            <person name="Ahrendt S."/>
            <person name="Andreopoulos W."/>
            <person name="Barry K."/>
            <person name="Beard J."/>
            <person name="Benny G.L."/>
            <person name="Blankenship S."/>
            <person name="Bonito G."/>
            <person name="Cuomo C."/>
            <person name="Desiro A."/>
            <person name="Gervers K.A."/>
            <person name="Hundley H."/>
            <person name="Kuo A."/>
            <person name="LaButti K."/>
            <person name="Lang B.F."/>
            <person name="Lipzen A."/>
            <person name="O'Donnell K."/>
            <person name="Pangilinan J."/>
            <person name="Reynolds N."/>
            <person name="Sandor L."/>
            <person name="Smith M.W."/>
            <person name="Tsang A."/>
            <person name="Grigoriev I.V."/>
            <person name="Stajich J.E."/>
            <person name="Spatafora J.W."/>
        </authorList>
    </citation>
    <scope>NUCLEOTIDE SEQUENCE</scope>
    <source>
        <strain evidence="2">RSA 2281</strain>
    </source>
</reference>
<keyword evidence="3" id="KW-1185">Reference proteome</keyword>
<feature type="domain" description="F-box" evidence="1">
    <location>
        <begin position="51"/>
        <end position="96"/>
    </location>
</feature>
<dbReference type="PROSITE" id="PS50181">
    <property type="entry name" value="FBOX"/>
    <property type="match status" value="1"/>
</dbReference>
<dbReference type="Proteomes" id="UP001209540">
    <property type="component" value="Unassembled WGS sequence"/>
</dbReference>
<accession>A0AAD5PDY1</accession>
<gene>
    <name evidence="2" type="ORF">BDA99DRAFT_510569</name>
</gene>